<evidence type="ECO:0000256" key="5">
    <source>
        <dbReference type="ARBA" id="ARBA00022645"/>
    </source>
</evidence>
<evidence type="ECO:0000256" key="1">
    <source>
        <dbReference type="ARBA" id="ARBA00003217"/>
    </source>
</evidence>
<evidence type="ECO:0000259" key="16">
    <source>
        <dbReference type="Pfam" id="PF00768"/>
    </source>
</evidence>
<dbReference type="GO" id="GO:0006508">
    <property type="term" value="P:proteolysis"/>
    <property type="evidence" value="ECO:0007669"/>
    <property type="project" value="UniProtKB-KW"/>
</dbReference>
<accession>A0A2S1LXC9</accession>
<feature type="active site" evidence="13">
    <location>
        <position position="123"/>
    </location>
</feature>
<dbReference type="InterPro" id="IPR018044">
    <property type="entry name" value="Peptidase_S11"/>
</dbReference>
<dbReference type="GO" id="GO:0009252">
    <property type="term" value="P:peptidoglycan biosynthetic process"/>
    <property type="evidence" value="ECO:0007669"/>
    <property type="project" value="UniProtKB-UniPathway"/>
</dbReference>
<sequence length="392" mass="43972">MKTISTILKILMLSGDLFSINLFELERVTEYAESAVLLDYDTNRVLYAKNPNSIFPPASLTKLVTIYTALIEARKKNIDFKSNVPISSFASYYNAPLNSSLMFLEEGQRVTFEELLKGLAIASGNDAAIAIAEFIVRGSLSNFINLMNINVLNLGLVNMHFVDTSGYSSDNKTTALEMALFAKAYIDKFGFMMNIHSLKSFIYPKLENLGNTSYSKVLNLRQENKNVLILNYPYADGLKTGYIGASGLNLVATAKRGDRRLIAVVLGVKKEVSNIGEKKRALVAQRLFEYGFNNYSKFSFMVKSREKIYNGVVDMVDISSKESFKYVFSKDEVGRVRVESNIKELIAPLSDNVVVGKATIFLDDSKLGELDLFGQCVERLGFFNNVYKFFFK</sequence>
<feature type="domain" description="Peptidase S11 D-alanyl-D-alanine carboxypeptidase A N-terminal" evidence="16">
    <location>
        <begin position="31"/>
        <end position="269"/>
    </location>
</feature>
<comment type="pathway">
    <text evidence="2">Cell wall biogenesis; peptidoglycan biosynthesis.</text>
</comment>
<keyword evidence="10" id="KW-0573">Peptidoglycan synthesis</keyword>
<organism evidence="18 19">
    <name type="scientific">Candidatus Borreliella tachyglossi</name>
    <dbReference type="NCBI Taxonomy" id="1964448"/>
    <lineage>
        <taxon>Bacteria</taxon>
        <taxon>Pseudomonadati</taxon>
        <taxon>Spirochaetota</taxon>
        <taxon>Spirochaetia</taxon>
        <taxon>Spirochaetales</taxon>
        <taxon>Borreliaceae</taxon>
        <taxon>Borreliella</taxon>
    </lineage>
</organism>
<dbReference type="GO" id="GO:0009002">
    <property type="term" value="F:serine-type D-Ala-D-Ala carboxypeptidase activity"/>
    <property type="evidence" value="ECO:0007669"/>
    <property type="project" value="UniProtKB-EC"/>
</dbReference>
<evidence type="ECO:0000256" key="15">
    <source>
        <dbReference type="RuleBase" id="RU004016"/>
    </source>
</evidence>
<keyword evidence="9" id="KW-0133">Cell shape</keyword>
<dbReference type="SUPFAM" id="SSF69189">
    <property type="entry name" value="Penicillin-binding protein associated domain"/>
    <property type="match status" value="1"/>
</dbReference>
<keyword evidence="11" id="KW-0961">Cell wall biogenesis/degradation</keyword>
<dbReference type="RefSeq" id="WP_108729366.1">
    <property type="nucleotide sequence ID" value="NZ_CP025785.1"/>
</dbReference>
<dbReference type="Proteomes" id="UP000244655">
    <property type="component" value="Chromosome"/>
</dbReference>
<feature type="domain" description="Peptidase S11 D-Ala-D-Ala carboxypeptidase A C-terminal" evidence="17">
    <location>
        <begin position="304"/>
        <end position="372"/>
    </location>
</feature>
<dbReference type="PANTHER" id="PTHR21581:SF6">
    <property type="entry name" value="TRAFFICKING PROTEIN PARTICLE COMPLEX SUBUNIT 12"/>
    <property type="match status" value="1"/>
</dbReference>
<comment type="similarity">
    <text evidence="3 15">Belongs to the peptidase S11 family.</text>
</comment>
<keyword evidence="19" id="KW-1185">Reference proteome</keyword>
<evidence type="ECO:0000256" key="2">
    <source>
        <dbReference type="ARBA" id="ARBA00004752"/>
    </source>
</evidence>
<evidence type="ECO:0000256" key="9">
    <source>
        <dbReference type="ARBA" id="ARBA00022960"/>
    </source>
</evidence>
<dbReference type="InterPro" id="IPR001967">
    <property type="entry name" value="Peptidase_S11_N"/>
</dbReference>
<dbReference type="PRINTS" id="PR00725">
    <property type="entry name" value="DADACBPTASE1"/>
</dbReference>
<dbReference type="Gene3D" id="3.40.710.10">
    <property type="entry name" value="DD-peptidase/beta-lactamase superfamily"/>
    <property type="match status" value="1"/>
</dbReference>
<evidence type="ECO:0000313" key="18">
    <source>
        <dbReference type="EMBL" id="AWG42967.1"/>
    </source>
</evidence>
<dbReference type="InterPro" id="IPR037167">
    <property type="entry name" value="Peptidase_S11_C_sf"/>
</dbReference>
<evidence type="ECO:0000256" key="14">
    <source>
        <dbReference type="PIRSR" id="PIRSR618044-2"/>
    </source>
</evidence>
<dbReference type="EC" id="3.4.16.4" evidence="4"/>
<dbReference type="InterPro" id="IPR015956">
    <property type="entry name" value="Peniciliin-bd_prot_C_sf"/>
</dbReference>
<evidence type="ECO:0000313" key="19">
    <source>
        <dbReference type="Proteomes" id="UP000244655"/>
    </source>
</evidence>
<dbReference type="Gene3D" id="2.60.410.10">
    <property type="entry name" value="D-Ala-D-Ala carboxypeptidase, C-terminal domain"/>
    <property type="match status" value="1"/>
</dbReference>
<dbReference type="InterPro" id="IPR012338">
    <property type="entry name" value="Beta-lactam/transpept-like"/>
</dbReference>
<evidence type="ECO:0000259" key="17">
    <source>
        <dbReference type="Pfam" id="PF07943"/>
    </source>
</evidence>
<dbReference type="Pfam" id="PF07943">
    <property type="entry name" value="PBP5_C"/>
    <property type="match status" value="1"/>
</dbReference>
<reference evidence="18 19" key="1">
    <citation type="submission" date="2018-01" db="EMBL/GenBank/DDBJ databases">
        <title>Genome sequence of Borrelia tachyglossi.</title>
        <authorList>
            <person name="Gofton A.W."/>
        </authorList>
    </citation>
    <scope>NUCLEOTIDE SEQUENCE [LARGE SCALE GENOMIC DNA]</scope>
    <source>
        <strain evidence="18 19">Bc-F10-1268</strain>
    </source>
</reference>
<comment type="function">
    <text evidence="1">Removes C-terminal D-alanyl residues from sugar-peptide cell wall precursors.</text>
</comment>
<evidence type="ECO:0000256" key="8">
    <source>
        <dbReference type="ARBA" id="ARBA00022801"/>
    </source>
</evidence>
<evidence type="ECO:0000256" key="13">
    <source>
        <dbReference type="PIRSR" id="PIRSR618044-1"/>
    </source>
</evidence>
<keyword evidence="6" id="KW-0645">Protease</keyword>
<gene>
    <name evidence="18" type="ORF">CR532_03155</name>
</gene>
<dbReference type="GO" id="GO:0008360">
    <property type="term" value="P:regulation of cell shape"/>
    <property type="evidence" value="ECO:0007669"/>
    <property type="project" value="UniProtKB-KW"/>
</dbReference>
<keyword evidence="8" id="KW-0378">Hydrolase</keyword>
<feature type="binding site" evidence="14">
    <location>
        <position position="239"/>
    </location>
    <ligand>
        <name>substrate</name>
    </ligand>
</feature>
<evidence type="ECO:0000256" key="4">
    <source>
        <dbReference type="ARBA" id="ARBA00012448"/>
    </source>
</evidence>
<evidence type="ECO:0000256" key="7">
    <source>
        <dbReference type="ARBA" id="ARBA00022729"/>
    </source>
</evidence>
<keyword evidence="5 18" id="KW-0121">Carboxypeptidase</keyword>
<evidence type="ECO:0000256" key="12">
    <source>
        <dbReference type="ARBA" id="ARBA00034000"/>
    </source>
</evidence>
<feature type="active site" description="Acyl-ester intermediate" evidence="13">
    <location>
        <position position="59"/>
    </location>
</feature>
<feature type="active site" description="Proton acceptor" evidence="13">
    <location>
        <position position="62"/>
    </location>
</feature>
<comment type="catalytic activity">
    <reaction evidence="12">
        <text>Preferential cleavage: (Ac)2-L-Lys-D-Ala-|-D-Ala. Also transpeptidation of peptidyl-alanyl moieties that are N-acyl substituents of D-alanine.</text>
        <dbReference type="EC" id="3.4.16.4"/>
    </reaction>
</comment>
<dbReference type="UniPathway" id="UPA00219"/>
<dbReference type="AlphaFoldDB" id="A0A2S1LXC9"/>
<evidence type="ECO:0000256" key="11">
    <source>
        <dbReference type="ARBA" id="ARBA00023316"/>
    </source>
</evidence>
<dbReference type="InterPro" id="IPR012907">
    <property type="entry name" value="Peptidase_S11_C"/>
</dbReference>
<protein>
    <recommendedName>
        <fullName evidence="4">serine-type D-Ala-D-Ala carboxypeptidase</fullName>
        <ecNumber evidence="4">3.4.16.4</ecNumber>
    </recommendedName>
</protein>
<evidence type="ECO:0000256" key="6">
    <source>
        <dbReference type="ARBA" id="ARBA00022670"/>
    </source>
</evidence>
<dbReference type="PANTHER" id="PTHR21581">
    <property type="entry name" value="D-ALANYL-D-ALANINE CARBOXYPEPTIDASE"/>
    <property type="match status" value="1"/>
</dbReference>
<dbReference type="EMBL" id="CP025785">
    <property type="protein sequence ID" value="AWG42967.1"/>
    <property type="molecule type" value="Genomic_DNA"/>
</dbReference>
<dbReference type="GO" id="GO:0071555">
    <property type="term" value="P:cell wall organization"/>
    <property type="evidence" value="ECO:0007669"/>
    <property type="project" value="UniProtKB-KW"/>
</dbReference>
<name>A0A2S1LXC9_9SPIR</name>
<dbReference type="OrthoDB" id="9791132at2"/>
<dbReference type="Pfam" id="PF00768">
    <property type="entry name" value="Peptidase_S11"/>
    <property type="match status" value="1"/>
</dbReference>
<dbReference type="SUPFAM" id="SSF56601">
    <property type="entry name" value="beta-lactamase/transpeptidase-like"/>
    <property type="match status" value="1"/>
</dbReference>
<proteinExistence type="inferred from homology"/>
<evidence type="ECO:0000256" key="3">
    <source>
        <dbReference type="ARBA" id="ARBA00007164"/>
    </source>
</evidence>
<keyword evidence="7" id="KW-0732">Signal</keyword>
<evidence type="ECO:0000256" key="10">
    <source>
        <dbReference type="ARBA" id="ARBA00022984"/>
    </source>
</evidence>